<dbReference type="FunCoup" id="C1FGP6">
    <property type="interactions" value="1055"/>
</dbReference>
<dbReference type="KEGG" id="mis:MICPUN_97795"/>
<dbReference type="InterPro" id="IPR058533">
    <property type="entry name" value="Cation_efflux_TM"/>
</dbReference>
<dbReference type="Gene3D" id="1.20.1510.10">
    <property type="entry name" value="Cation efflux protein transmembrane domain"/>
    <property type="match status" value="1"/>
</dbReference>
<protein>
    <submittedName>
        <fullName evidence="8">Cation diffusion facilitator family</fullName>
    </submittedName>
</protein>
<dbReference type="GO" id="GO:0006882">
    <property type="term" value="P:intracellular zinc ion homeostasis"/>
    <property type="evidence" value="ECO:0007669"/>
    <property type="project" value="TreeGrafter"/>
</dbReference>
<dbReference type="Proteomes" id="UP000002009">
    <property type="component" value="Chromosome 8"/>
</dbReference>
<dbReference type="InterPro" id="IPR027469">
    <property type="entry name" value="Cation_efflux_TMD_sf"/>
</dbReference>
<dbReference type="EMBL" id="CP001575">
    <property type="protein sequence ID" value="ACO69578.1"/>
    <property type="molecule type" value="Genomic_DNA"/>
</dbReference>
<reference evidence="8 9" key="1">
    <citation type="journal article" date="2009" name="Science">
        <title>Green evolution and dynamic adaptations revealed by genomes of the marine picoeukaryotes Micromonas.</title>
        <authorList>
            <person name="Worden A.Z."/>
            <person name="Lee J.H."/>
            <person name="Mock T."/>
            <person name="Rouze P."/>
            <person name="Simmons M.P."/>
            <person name="Aerts A.L."/>
            <person name="Allen A.E."/>
            <person name="Cuvelier M.L."/>
            <person name="Derelle E."/>
            <person name="Everett M.V."/>
            <person name="Foulon E."/>
            <person name="Grimwood J."/>
            <person name="Gundlach H."/>
            <person name="Henrissat B."/>
            <person name="Napoli C."/>
            <person name="McDonald S.M."/>
            <person name="Parker M.S."/>
            <person name="Rombauts S."/>
            <person name="Salamov A."/>
            <person name="Von Dassow P."/>
            <person name="Badger J.H."/>
            <person name="Coutinho P.M."/>
            <person name="Demir E."/>
            <person name="Dubchak I."/>
            <person name="Gentemann C."/>
            <person name="Eikrem W."/>
            <person name="Gready J.E."/>
            <person name="John U."/>
            <person name="Lanier W."/>
            <person name="Lindquist E.A."/>
            <person name="Lucas S."/>
            <person name="Mayer K.F."/>
            <person name="Moreau H."/>
            <person name="Not F."/>
            <person name="Otillar R."/>
            <person name="Panaud O."/>
            <person name="Pangilinan J."/>
            <person name="Paulsen I."/>
            <person name="Piegu B."/>
            <person name="Poliakov A."/>
            <person name="Robbens S."/>
            <person name="Schmutz J."/>
            <person name="Toulza E."/>
            <person name="Wyss T."/>
            <person name="Zelensky A."/>
            <person name="Zhou K."/>
            <person name="Armbrust E.V."/>
            <person name="Bhattacharya D."/>
            <person name="Goodenough U.W."/>
            <person name="Van de Peer Y."/>
            <person name="Grigoriev I.V."/>
        </authorList>
    </citation>
    <scope>NUCLEOTIDE SEQUENCE [LARGE SCALE GENOMIC DNA]</scope>
    <source>
        <strain evidence="9">RCC299 / NOUM17</strain>
    </source>
</reference>
<dbReference type="STRING" id="296587.C1FGP6"/>
<dbReference type="NCBIfam" id="TIGR01297">
    <property type="entry name" value="CDF"/>
    <property type="match status" value="1"/>
</dbReference>
<feature type="domain" description="Cation efflux protein transmembrane" evidence="7">
    <location>
        <begin position="3"/>
        <end position="207"/>
    </location>
</feature>
<dbReference type="GeneID" id="8245676"/>
<evidence type="ECO:0000256" key="6">
    <source>
        <dbReference type="SAM" id="Phobius"/>
    </source>
</evidence>
<dbReference type="OMA" id="GIQNLWT"/>
<dbReference type="GO" id="GO:0016020">
    <property type="term" value="C:membrane"/>
    <property type="evidence" value="ECO:0007669"/>
    <property type="project" value="UniProtKB-SubCell"/>
</dbReference>
<keyword evidence="9" id="KW-1185">Reference proteome</keyword>
<keyword evidence="2" id="KW-0813">Transport</keyword>
<keyword evidence="5 6" id="KW-0472">Membrane</keyword>
<dbReference type="GO" id="GO:0005783">
    <property type="term" value="C:endoplasmic reticulum"/>
    <property type="evidence" value="ECO:0007669"/>
    <property type="project" value="TreeGrafter"/>
</dbReference>
<dbReference type="OrthoDB" id="435980at2759"/>
<feature type="transmembrane region" description="Helical" evidence="6">
    <location>
        <begin position="99"/>
        <end position="121"/>
    </location>
</feature>
<evidence type="ECO:0000313" key="8">
    <source>
        <dbReference type="EMBL" id="ACO69578.1"/>
    </source>
</evidence>
<sequence>MYSNAAIFLCKAGAYAVTGSSAMLAEAVHSVADIVNQGLLHVGINSSAKAPDAKYNYGYRRERFVWSLISAVGVFFMGSGVSVMHGVHNIMHPAPLEHIWVGLGVLAASAAIDSYSLHVAYEALKTNARAKGMTLDEFVRSGHDPTSVAVVAEDAAAVAGCAIASAALMATQHFGSSVFDAAGSIAVGGLLGTTAMYLINSNRLLLLGRSLGPEKMRRITDAVRADPVVEEVYRAKSEELGPGTYRFVAEIEFSGSRVVERYLDQGDGAKREQLHGVFRSAVEEGAGSGDPRALDAALKLYGEEVVTAVGDEVDRIEKAIVRVEPSIHYVDLETN</sequence>
<dbReference type="PANTHER" id="PTHR13414:SF9">
    <property type="entry name" value="PROTON-COUPLED ZINC ANTIPORTER SLC30A9, MITOCHONDRIAL"/>
    <property type="match status" value="1"/>
</dbReference>
<dbReference type="GO" id="GO:0006829">
    <property type="term" value="P:zinc ion transport"/>
    <property type="evidence" value="ECO:0007669"/>
    <property type="project" value="InterPro"/>
</dbReference>
<feature type="transmembrane region" description="Helical" evidence="6">
    <location>
        <begin position="181"/>
        <end position="199"/>
    </location>
</feature>
<evidence type="ECO:0000256" key="5">
    <source>
        <dbReference type="ARBA" id="ARBA00023136"/>
    </source>
</evidence>
<dbReference type="InParanoid" id="C1FGP6"/>
<feature type="transmembrane region" description="Helical" evidence="6">
    <location>
        <begin position="64"/>
        <end position="87"/>
    </location>
</feature>
<dbReference type="Pfam" id="PF01545">
    <property type="entry name" value="Cation_efflux"/>
    <property type="match status" value="1"/>
</dbReference>
<dbReference type="SUPFAM" id="SSF161111">
    <property type="entry name" value="Cation efflux protein transmembrane domain-like"/>
    <property type="match status" value="1"/>
</dbReference>
<dbReference type="GO" id="GO:0008324">
    <property type="term" value="F:monoatomic cation transmembrane transporter activity"/>
    <property type="evidence" value="ECO:0007669"/>
    <property type="project" value="InterPro"/>
</dbReference>
<dbReference type="RefSeq" id="XP_002508320.1">
    <property type="nucleotide sequence ID" value="XM_002508274.1"/>
</dbReference>
<gene>
    <name evidence="8" type="ORF">MICPUN_97795</name>
</gene>
<evidence type="ECO:0000256" key="4">
    <source>
        <dbReference type="ARBA" id="ARBA00022989"/>
    </source>
</evidence>
<dbReference type="InterPro" id="IPR002524">
    <property type="entry name" value="Cation_efflux"/>
</dbReference>
<dbReference type="PANTHER" id="PTHR13414">
    <property type="entry name" value="HUEL-CATION TRANSPORTER"/>
    <property type="match status" value="1"/>
</dbReference>
<evidence type="ECO:0000256" key="2">
    <source>
        <dbReference type="ARBA" id="ARBA00022448"/>
    </source>
</evidence>
<comment type="subcellular location">
    <subcellularLocation>
        <location evidence="1">Membrane</location>
        <topology evidence="1">Multi-pass membrane protein</topology>
    </subcellularLocation>
</comment>
<dbReference type="AlphaFoldDB" id="C1FGP6"/>
<evidence type="ECO:0000313" key="9">
    <source>
        <dbReference type="Proteomes" id="UP000002009"/>
    </source>
</evidence>
<evidence type="ECO:0000259" key="7">
    <source>
        <dbReference type="Pfam" id="PF01545"/>
    </source>
</evidence>
<organism evidence="8 9">
    <name type="scientific">Micromonas commoda (strain RCC299 / NOUM17 / CCMP2709)</name>
    <name type="common">Picoplanktonic green alga</name>
    <dbReference type="NCBI Taxonomy" id="296587"/>
    <lineage>
        <taxon>Eukaryota</taxon>
        <taxon>Viridiplantae</taxon>
        <taxon>Chlorophyta</taxon>
        <taxon>Mamiellophyceae</taxon>
        <taxon>Mamiellales</taxon>
        <taxon>Mamiellaceae</taxon>
        <taxon>Micromonas</taxon>
    </lineage>
</organism>
<dbReference type="InterPro" id="IPR040177">
    <property type="entry name" value="SLC30A9"/>
</dbReference>
<name>C1FGP6_MICCC</name>
<feature type="transmembrane region" description="Helical" evidence="6">
    <location>
        <begin position="148"/>
        <end position="169"/>
    </location>
</feature>
<evidence type="ECO:0000256" key="3">
    <source>
        <dbReference type="ARBA" id="ARBA00022692"/>
    </source>
</evidence>
<keyword evidence="3 6" id="KW-0812">Transmembrane</keyword>
<dbReference type="eggNOG" id="KOG2802">
    <property type="taxonomic scope" value="Eukaryota"/>
</dbReference>
<evidence type="ECO:0000256" key="1">
    <source>
        <dbReference type="ARBA" id="ARBA00004141"/>
    </source>
</evidence>
<proteinExistence type="predicted"/>
<keyword evidence="4 6" id="KW-1133">Transmembrane helix</keyword>
<accession>C1FGP6</accession>